<organism evidence="7 8">
    <name type="scientific">Azospirillum oleiclasticum</name>
    <dbReference type="NCBI Taxonomy" id="2735135"/>
    <lineage>
        <taxon>Bacteria</taxon>
        <taxon>Pseudomonadati</taxon>
        <taxon>Pseudomonadota</taxon>
        <taxon>Alphaproteobacteria</taxon>
        <taxon>Rhodospirillales</taxon>
        <taxon>Azospirillaceae</taxon>
        <taxon>Azospirillum</taxon>
    </lineage>
</organism>
<evidence type="ECO:0000313" key="7">
    <source>
        <dbReference type="EMBL" id="NYZ24681.1"/>
    </source>
</evidence>
<reference evidence="7 8" key="1">
    <citation type="submission" date="2020-05" db="EMBL/GenBank/DDBJ databases">
        <title>Azospirillum oleiclasticum sp. nov, a nitrogen-fixing and heavy crude oil-emulsifying bacterium isolated from the crude oil of Yumen Oilfield.</title>
        <authorList>
            <person name="Wu D."/>
            <person name="Cai M."/>
            <person name="Zhang X."/>
        </authorList>
    </citation>
    <scope>NUCLEOTIDE SEQUENCE [LARGE SCALE GENOMIC DNA]</scope>
    <source>
        <strain evidence="7 8">ROY-1-1-2</strain>
    </source>
</reference>
<dbReference type="SUPFAM" id="SSF47175">
    <property type="entry name" value="Cytochromes"/>
    <property type="match status" value="1"/>
</dbReference>
<dbReference type="PROSITE" id="PS51257">
    <property type="entry name" value="PROKAR_LIPOPROTEIN"/>
    <property type="match status" value="1"/>
</dbReference>
<feature type="chain" id="PRO_5046246954" evidence="6">
    <location>
        <begin position="26"/>
        <end position="153"/>
    </location>
</feature>
<evidence type="ECO:0000256" key="5">
    <source>
        <dbReference type="ARBA" id="ARBA00023004"/>
    </source>
</evidence>
<evidence type="ECO:0000256" key="3">
    <source>
        <dbReference type="ARBA" id="ARBA00022723"/>
    </source>
</evidence>
<dbReference type="RefSeq" id="WP_180286458.1">
    <property type="nucleotide sequence ID" value="NZ_JABFDB010000044.1"/>
</dbReference>
<feature type="signal peptide" evidence="6">
    <location>
        <begin position="1"/>
        <end position="25"/>
    </location>
</feature>
<keyword evidence="8" id="KW-1185">Reference proteome</keyword>
<dbReference type="PRINTS" id="PR00608">
    <property type="entry name" value="CYTCHROMECII"/>
</dbReference>
<evidence type="ECO:0000256" key="6">
    <source>
        <dbReference type="SAM" id="SignalP"/>
    </source>
</evidence>
<gene>
    <name evidence="7" type="ORF">HND93_33675</name>
</gene>
<name>A0ABX2TM97_9PROT</name>
<accession>A0ABX2TM97</accession>
<keyword evidence="4" id="KW-0249">Electron transport</keyword>
<comment type="caution">
    <text evidence="7">The sequence shown here is derived from an EMBL/GenBank/DDBJ whole genome shotgun (WGS) entry which is preliminary data.</text>
</comment>
<dbReference type="InterPro" id="IPR015984">
    <property type="entry name" value="Cyt_c_prime_subgr"/>
</dbReference>
<evidence type="ECO:0000256" key="1">
    <source>
        <dbReference type="ARBA" id="ARBA00022448"/>
    </source>
</evidence>
<dbReference type="EMBL" id="JABFDB010000044">
    <property type="protein sequence ID" value="NYZ24681.1"/>
    <property type="molecule type" value="Genomic_DNA"/>
</dbReference>
<dbReference type="InterPro" id="IPR010980">
    <property type="entry name" value="Cyt_c/b562"/>
</dbReference>
<proteinExistence type="predicted"/>
<dbReference type="PIRSF" id="PIRSF000027">
    <property type="entry name" value="Cytc_c_prime"/>
    <property type="match status" value="1"/>
</dbReference>
<keyword evidence="5" id="KW-0408">Iron</keyword>
<dbReference type="InterPro" id="IPR012127">
    <property type="entry name" value="Cyt_c_prime"/>
</dbReference>
<dbReference type="Gene3D" id="1.20.120.10">
    <property type="entry name" value="Cytochrome c/b562"/>
    <property type="match status" value="1"/>
</dbReference>
<dbReference type="Proteomes" id="UP000584642">
    <property type="component" value="Unassembled WGS sequence"/>
</dbReference>
<keyword evidence="3" id="KW-0479">Metal-binding</keyword>
<dbReference type="Pfam" id="PF01322">
    <property type="entry name" value="Cytochrom_C_2"/>
    <property type="match status" value="1"/>
</dbReference>
<dbReference type="PROSITE" id="PS51009">
    <property type="entry name" value="CYTCII"/>
    <property type="match status" value="1"/>
</dbReference>
<evidence type="ECO:0000256" key="4">
    <source>
        <dbReference type="ARBA" id="ARBA00022982"/>
    </source>
</evidence>
<keyword evidence="1" id="KW-0813">Transport</keyword>
<sequence>MASRKFLTITAASTLLACLACTAVAQDKESVMKMREQTMKTMGGAMQATGKFVKNEGGTVDDVKAAAARLTEAASKDIASLFPAGSTGGESRAKPEIWTSWDVFAKQWADLKPAAAKLTEAAASGDRQQIAAAMGGVGKACGTCHDQFRAPKQ</sequence>
<keyword evidence="2" id="KW-0349">Heme</keyword>
<protein>
    <submittedName>
        <fullName evidence="7">Cytochrome c</fullName>
    </submittedName>
</protein>
<dbReference type="InterPro" id="IPR002321">
    <property type="entry name" value="Cyt_c_II"/>
</dbReference>
<evidence type="ECO:0000256" key="2">
    <source>
        <dbReference type="ARBA" id="ARBA00022617"/>
    </source>
</evidence>
<evidence type="ECO:0000313" key="8">
    <source>
        <dbReference type="Proteomes" id="UP000584642"/>
    </source>
</evidence>
<keyword evidence="6" id="KW-0732">Signal</keyword>